<name>A0A974CD57_XENLA</name>
<reference evidence="2" key="1">
    <citation type="journal article" date="2016" name="Nature">
        <title>Genome evolution in the allotetraploid frog Xenopus laevis.</title>
        <authorList>
            <person name="Session A.M."/>
            <person name="Uno Y."/>
            <person name="Kwon T."/>
            <person name="Chapman J.A."/>
            <person name="Toyoda A."/>
            <person name="Takahashi S."/>
            <person name="Fukui A."/>
            <person name="Hikosaka A."/>
            <person name="Suzuki A."/>
            <person name="Kondo M."/>
            <person name="van Heeringen S.J."/>
            <person name="Quigley I."/>
            <person name="Heinz S."/>
            <person name="Ogino H."/>
            <person name="Ochi H."/>
            <person name="Hellsten U."/>
            <person name="Lyons J.B."/>
            <person name="Simakov O."/>
            <person name="Putnam N."/>
            <person name="Stites J."/>
            <person name="Kuroki Y."/>
            <person name="Tanaka T."/>
            <person name="Michiue T."/>
            <person name="Watanabe M."/>
            <person name="Bogdanovic O."/>
            <person name="Lister R."/>
            <person name="Georgiou G."/>
            <person name="Paranjpe S.S."/>
            <person name="van Kruijsbergen I."/>
            <person name="Shu S."/>
            <person name="Carlson J."/>
            <person name="Kinoshita T."/>
            <person name="Ohta Y."/>
            <person name="Mawaribuchi S."/>
            <person name="Jenkins J."/>
            <person name="Grimwood J."/>
            <person name="Schmutz J."/>
            <person name="Mitros T."/>
            <person name="Mozaffari S.V."/>
            <person name="Suzuki Y."/>
            <person name="Haramoto Y."/>
            <person name="Yamamoto T.S."/>
            <person name="Takagi C."/>
            <person name="Heald R."/>
            <person name="Miller K."/>
            <person name="Haudenschild C."/>
            <person name="Kitzman J."/>
            <person name="Nakayama T."/>
            <person name="Izutsu Y."/>
            <person name="Robert J."/>
            <person name="Fortriede J."/>
            <person name="Burns K."/>
            <person name="Lotay V."/>
            <person name="Karimi K."/>
            <person name="Yasuoka Y."/>
            <person name="Dichmann D.S."/>
            <person name="Flajnik M.F."/>
            <person name="Houston D.W."/>
            <person name="Shendure J."/>
            <person name="DuPasquier L."/>
            <person name="Vize P.D."/>
            <person name="Zorn A.M."/>
            <person name="Ito M."/>
            <person name="Marcotte E.M."/>
            <person name="Wallingford J.B."/>
            <person name="Ito Y."/>
            <person name="Asashima M."/>
            <person name="Ueno N."/>
            <person name="Matsuda Y."/>
            <person name="Veenstra G.J."/>
            <person name="Fujiyama A."/>
            <person name="Harland R.M."/>
            <person name="Taira M."/>
            <person name="Rokhsar D.S."/>
        </authorList>
    </citation>
    <scope>NUCLEOTIDE SEQUENCE [LARGE SCALE GENOMIC DNA]</scope>
    <source>
        <strain evidence="2">J</strain>
    </source>
</reference>
<organism evidence="1 2">
    <name type="scientific">Xenopus laevis</name>
    <name type="common">African clawed frog</name>
    <dbReference type="NCBI Taxonomy" id="8355"/>
    <lineage>
        <taxon>Eukaryota</taxon>
        <taxon>Metazoa</taxon>
        <taxon>Chordata</taxon>
        <taxon>Craniata</taxon>
        <taxon>Vertebrata</taxon>
        <taxon>Euteleostomi</taxon>
        <taxon>Amphibia</taxon>
        <taxon>Batrachia</taxon>
        <taxon>Anura</taxon>
        <taxon>Pipoidea</taxon>
        <taxon>Pipidae</taxon>
        <taxon>Xenopodinae</taxon>
        <taxon>Xenopus</taxon>
        <taxon>Xenopus</taxon>
    </lineage>
</organism>
<dbReference type="EMBL" id="CM004479">
    <property type="protein sequence ID" value="OCT71017.1"/>
    <property type="molecule type" value="Genomic_DNA"/>
</dbReference>
<proteinExistence type="predicted"/>
<evidence type="ECO:0000313" key="2">
    <source>
        <dbReference type="Proteomes" id="UP000694892"/>
    </source>
</evidence>
<sequence>MSQLMPLLQATLFLLHRIVQKRVSKLNYNSQTHRRKLVHRWFSLLQRVLVYECITQCMAAPSIDSSDQGGLCPQHSQNCSLENIPLRGVTWDTKLTLPLPCVKQNRPLLPAPPSVTH</sequence>
<protein>
    <submittedName>
        <fullName evidence="1">Uncharacterized protein</fullName>
    </submittedName>
</protein>
<gene>
    <name evidence="1" type="ORF">XELAEV_18037926mg</name>
</gene>
<dbReference type="Proteomes" id="UP000694892">
    <property type="component" value="Chromosome 7S"/>
</dbReference>
<accession>A0A974CD57</accession>
<evidence type="ECO:0000313" key="1">
    <source>
        <dbReference type="EMBL" id="OCT71017.1"/>
    </source>
</evidence>
<dbReference type="AlphaFoldDB" id="A0A974CD57"/>